<comment type="caution">
    <text evidence="2">The sequence shown here is derived from an EMBL/GenBank/DDBJ whole genome shotgun (WGS) entry which is preliminary data.</text>
</comment>
<evidence type="ECO:0000313" key="3">
    <source>
        <dbReference type="Proteomes" id="UP000678228"/>
    </source>
</evidence>
<evidence type="ECO:0000313" key="2">
    <source>
        <dbReference type="EMBL" id="MBP3949878.1"/>
    </source>
</evidence>
<evidence type="ECO:0000256" key="1">
    <source>
        <dbReference type="SAM" id="SignalP"/>
    </source>
</evidence>
<accession>A0A940WTF4</accession>
<feature type="chain" id="PRO_5039709840" description="DUF3993 domain-containing protein" evidence="1">
    <location>
        <begin position="20"/>
        <end position="195"/>
    </location>
</feature>
<keyword evidence="3" id="KW-1185">Reference proteome</keyword>
<evidence type="ECO:0008006" key="4">
    <source>
        <dbReference type="Google" id="ProtNLM"/>
    </source>
</evidence>
<organism evidence="2 3">
    <name type="scientific">Halalkalibacter suaedae</name>
    <dbReference type="NCBI Taxonomy" id="2822140"/>
    <lineage>
        <taxon>Bacteria</taxon>
        <taxon>Bacillati</taxon>
        <taxon>Bacillota</taxon>
        <taxon>Bacilli</taxon>
        <taxon>Bacillales</taxon>
        <taxon>Bacillaceae</taxon>
        <taxon>Halalkalibacter</taxon>
    </lineage>
</organism>
<dbReference type="AlphaFoldDB" id="A0A940WTF4"/>
<proteinExistence type="predicted"/>
<keyword evidence="1" id="KW-0732">Signal</keyword>
<name>A0A940WTF4_9BACI</name>
<sequence>MNKHIFTLLLLLLSLSGCFNQVREQEAIAQYDLFLENVHELFGYHTIEDGLFYNEFYHTKESIRSHLSEFMTDEGVSWFLNEFYMLKDGRYVYAEKVQNYLNGEGSSNFYDVMKNSVFNPGLRMIVEEDIKINDLDGEIEMKMEDAPIQFYQQGSTYGESEFGELGYPSTDYISVRVVMVKDDETYRISYLEVQS</sequence>
<feature type="signal peptide" evidence="1">
    <location>
        <begin position="1"/>
        <end position="19"/>
    </location>
</feature>
<dbReference type="RefSeq" id="WP_210595241.1">
    <property type="nucleotide sequence ID" value="NZ_JAGKSQ010000001.1"/>
</dbReference>
<reference evidence="2" key="1">
    <citation type="submission" date="2021-03" db="EMBL/GenBank/DDBJ databases">
        <title>Bacillus suaedae sp. nov., isolated from Suaeda aralocaspica.</title>
        <authorList>
            <person name="Lei R.F.R."/>
        </authorList>
    </citation>
    <scope>NUCLEOTIDE SEQUENCE</scope>
    <source>
        <strain evidence="2">YZJH907-2</strain>
    </source>
</reference>
<dbReference type="PROSITE" id="PS51257">
    <property type="entry name" value="PROKAR_LIPOPROTEIN"/>
    <property type="match status" value="1"/>
</dbReference>
<dbReference type="Proteomes" id="UP000678228">
    <property type="component" value="Unassembled WGS sequence"/>
</dbReference>
<gene>
    <name evidence="2" type="ORF">J7W16_01950</name>
</gene>
<protein>
    <recommendedName>
        <fullName evidence="4">DUF3993 domain-containing protein</fullName>
    </recommendedName>
</protein>
<dbReference type="EMBL" id="JAGKSQ010000001">
    <property type="protein sequence ID" value="MBP3949878.1"/>
    <property type="molecule type" value="Genomic_DNA"/>
</dbReference>